<dbReference type="InterPro" id="IPR019734">
    <property type="entry name" value="TPR_rpt"/>
</dbReference>
<dbReference type="InterPro" id="IPR017441">
    <property type="entry name" value="Protein_kinase_ATP_BS"/>
</dbReference>
<evidence type="ECO:0000313" key="8">
    <source>
        <dbReference type="EMBL" id="MBB5020087.1"/>
    </source>
</evidence>
<sequence length="723" mass="79101">MLENSVDTASGKLITGSLGAQYELREKLGEGGYSQVYVAWDTQLQREVAVKLLKTSGQGETESLLHEARLAARLHHAAFVKIFAIATLEGLPAIVMERVPGQTLRQLIEQGPIGADQALRIIDEVADAMAEAHQTGLVHGDIKPSNLMQEPNGSIRILDFGIAHQTDPLQTQTNYTQSPIGTPAYMAPEQLLGQRAHAGSDIFALGLVLYELVTGTRPDAALNGFALASARIHGDTTGWPLPADLAPWVVSLIRAMTARDPAARPGSMAAIRQRITDQAVTLDHIDPPPAKPTGTFRLTWKRVAAILAVSGALAAGGGGIWWLAQATSTPTETQLTTATHLERGEKAMQRFDRDGALDEAIIHFKAVLQALPHHAAAAAWLSLAYSLRYAGDSMDETWLKQAEVSAKLALQQDDQLALAHVAQARVLGFHGQHEAALAALDLALKLDPYNPQALDAKINRLISLERYIEAKAVLDEALRRYPQDRLFIDLLGTWHYRQANYAAAEAAFRQSIQVQPDAVYAYANLNAALLRQNRLDEALSVLQRGLQIRPSGRLYSNLGTALYAKGDYLGAAEAFERAVSSSKGNPKDYLRWANLADALRWVPGREHDAQKAYAKASRLIEPLLRRSPDDITLLSRAGLYEARQQLATQAIPKIVQSLAKAPNNPDVHFRAALAYELLGQRQAAIDALIKAKQFGYPEALIETEPDLVELRRDHHYQQISTER</sequence>
<dbReference type="Pfam" id="PF00069">
    <property type="entry name" value="Pkinase"/>
    <property type="match status" value="1"/>
</dbReference>
<keyword evidence="4 6" id="KW-0067">ATP-binding</keyword>
<dbReference type="Gene3D" id="1.25.40.10">
    <property type="entry name" value="Tetratricopeptide repeat domain"/>
    <property type="match status" value="4"/>
</dbReference>
<dbReference type="Gene3D" id="1.10.510.10">
    <property type="entry name" value="Transferase(Phosphotransferase) domain 1"/>
    <property type="match status" value="1"/>
</dbReference>
<evidence type="ECO:0000256" key="4">
    <source>
        <dbReference type="ARBA" id="ARBA00022840"/>
    </source>
</evidence>
<evidence type="ECO:0000256" key="6">
    <source>
        <dbReference type="PROSITE-ProRule" id="PRU10141"/>
    </source>
</evidence>
<keyword evidence="1 8" id="KW-0808">Transferase</keyword>
<dbReference type="PANTHER" id="PTHR43289:SF34">
    <property type="entry name" value="SERINE_THREONINE-PROTEIN KINASE YBDM-RELATED"/>
    <property type="match status" value="1"/>
</dbReference>
<dbReference type="PANTHER" id="PTHR43289">
    <property type="entry name" value="MITOGEN-ACTIVATED PROTEIN KINASE KINASE KINASE 20-RELATED"/>
    <property type="match status" value="1"/>
</dbReference>
<feature type="repeat" description="TPR" evidence="5">
    <location>
        <begin position="519"/>
        <end position="552"/>
    </location>
</feature>
<dbReference type="InterPro" id="IPR011990">
    <property type="entry name" value="TPR-like_helical_dom_sf"/>
</dbReference>
<dbReference type="InterPro" id="IPR000719">
    <property type="entry name" value="Prot_kinase_dom"/>
</dbReference>
<keyword evidence="5" id="KW-0802">TPR repeat</keyword>
<dbReference type="PROSITE" id="PS50005">
    <property type="entry name" value="TPR"/>
    <property type="match status" value="1"/>
</dbReference>
<evidence type="ECO:0000259" key="7">
    <source>
        <dbReference type="PROSITE" id="PS50011"/>
    </source>
</evidence>
<dbReference type="PROSITE" id="PS50011">
    <property type="entry name" value="PROTEIN_KINASE_DOM"/>
    <property type="match status" value="1"/>
</dbReference>
<evidence type="ECO:0000313" key="9">
    <source>
        <dbReference type="Proteomes" id="UP000575898"/>
    </source>
</evidence>
<dbReference type="GO" id="GO:0005524">
    <property type="term" value="F:ATP binding"/>
    <property type="evidence" value="ECO:0007669"/>
    <property type="project" value="UniProtKB-UniRule"/>
</dbReference>
<keyword evidence="9" id="KW-1185">Reference proteome</keyword>
<evidence type="ECO:0000256" key="3">
    <source>
        <dbReference type="ARBA" id="ARBA00022777"/>
    </source>
</evidence>
<dbReference type="SMART" id="SM00220">
    <property type="entry name" value="S_TKc"/>
    <property type="match status" value="1"/>
</dbReference>
<dbReference type="SUPFAM" id="SSF48452">
    <property type="entry name" value="TPR-like"/>
    <property type="match status" value="2"/>
</dbReference>
<dbReference type="Proteomes" id="UP000575898">
    <property type="component" value="Unassembled WGS sequence"/>
</dbReference>
<organism evidence="8 9">
    <name type="scientific">Chitinivorax tropicus</name>
    <dbReference type="NCBI Taxonomy" id="714531"/>
    <lineage>
        <taxon>Bacteria</taxon>
        <taxon>Pseudomonadati</taxon>
        <taxon>Pseudomonadota</taxon>
        <taxon>Betaproteobacteria</taxon>
        <taxon>Chitinivorax</taxon>
    </lineage>
</organism>
<dbReference type="CDD" id="cd14014">
    <property type="entry name" value="STKc_PknB_like"/>
    <property type="match status" value="1"/>
</dbReference>
<keyword evidence="3 8" id="KW-0418">Kinase</keyword>
<dbReference type="SUPFAM" id="SSF56112">
    <property type="entry name" value="Protein kinase-like (PK-like)"/>
    <property type="match status" value="1"/>
</dbReference>
<proteinExistence type="predicted"/>
<dbReference type="RefSeq" id="WP_184041493.1">
    <property type="nucleotide sequence ID" value="NZ_JACHHY010000024.1"/>
</dbReference>
<accession>A0A840MSF0</accession>
<reference evidence="8 9" key="1">
    <citation type="submission" date="2020-08" db="EMBL/GenBank/DDBJ databases">
        <title>Genomic Encyclopedia of Type Strains, Phase IV (KMG-IV): sequencing the most valuable type-strain genomes for metagenomic binning, comparative biology and taxonomic classification.</title>
        <authorList>
            <person name="Goeker M."/>
        </authorList>
    </citation>
    <scope>NUCLEOTIDE SEQUENCE [LARGE SCALE GENOMIC DNA]</scope>
    <source>
        <strain evidence="8 9">DSM 27165</strain>
    </source>
</reference>
<dbReference type="GO" id="GO:0004674">
    <property type="term" value="F:protein serine/threonine kinase activity"/>
    <property type="evidence" value="ECO:0007669"/>
    <property type="project" value="UniProtKB-EC"/>
</dbReference>
<gene>
    <name evidence="8" type="ORF">HNQ59_003400</name>
</gene>
<feature type="domain" description="Protein kinase" evidence="7">
    <location>
        <begin position="22"/>
        <end position="280"/>
    </location>
</feature>
<feature type="binding site" evidence="6">
    <location>
        <position position="51"/>
    </location>
    <ligand>
        <name>ATP</name>
        <dbReference type="ChEBI" id="CHEBI:30616"/>
    </ligand>
</feature>
<dbReference type="AlphaFoldDB" id="A0A840MSF0"/>
<evidence type="ECO:0000256" key="2">
    <source>
        <dbReference type="ARBA" id="ARBA00022741"/>
    </source>
</evidence>
<evidence type="ECO:0000256" key="5">
    <source>
        <dbReference type="PROSITE-ProRule" id="PRU00339"/>
    </source>
</evidence>
<dbReference type="PROSITE" id="PS00107">
    <property type="entry name" value="PROTEIN_KINASE_ATP"/>
    <property type="match status" value="1"/>
</dbReference>
<keyword evidence="2 6" id="KW-0547">Nucleotide-binding</keyword>
<name>A0A840MSF0_9PROT</name>
<dbReference type="EC" id="2.7.11.1" evidence="8"/>
<evidence type="ECO:0000256" key="1">
    <source>
        <dbReference type="ARBA" id="ARBA00022679"/>
    </source>
</evidence>
<dbReference type="Pfam" id="PF13432">
    <property type="entry name" value="TPR_16"/>
    <property type="match status" value="2"/>
</dbReference>
<protein>
    <submittedName>
        <fullName evidence="8">Serine/threonine-protein kinase</fullName>
        <ecNumber evidence="8">2.7.11.1</ecNumber>
    </submittedName>
</protein>
<comment type="caution">
    <text evidence="8">The sequence shown here is derived from an EMBL/GenBank/DDBJ whole genome shotgun (WGS) entry which is preliminary data.</text>
</comment>
<dbReference type="SMART" id="SM00028">
    <property type="entry name" value="TPR"/>
    <property type="match status" value="7"/>
</dbReference>
<dbReference type="InterPro" id="IPR011009">
    <property type="entry name" value="Kinase-like_dom_sf"/>
</dbReference>
<dbReference type="EMBL" id="JACHHY010000024">
    <property type="protein sequence ID" value="MBB5020087.1"/>
    <property type="molecule type" value="Genomic_DNA"/>
</dbReference>